<protein>
    <submittedName>
        <fullName evidence="2">Uncharacterized protein</fullName>
    </submittedName>
</protein>
<dbReference type="AlphaFoldDB" id="A0A1Q4K709"/>
<evidence type="ECO:0000256" key="1">
    <source>
        <dbReference type="SAM" id="Phobius"/>
    </source>
</evidence>
<feature type="transmembrane region" description="Helical" evidence="1">
    <location>
        <begin position="32"/>
        <end position="55"/>
    </location>
</feature>
<sequence>MIKRLPSVAWSVLGIAIALSIVVPIIQAAAPLIIAIIGAVTISFVAWRLVTFYIAHYIARRNFGDTD</sequence>
<gene>
    <name evidence="2" type="ORF">BS297_21555</name>
</gene>
<dbReference type="EMBL" id="MRBO01000582">
    <property type="protein sequence ID" value="KAB2583257.1"/>
    <property type="molecule type" value="Genomic_DNA"/>
</dbReference>
<keyword evidence="1" id="KW-0812">Transmembrane</keyword>
<name>A0A1Q4K709_RHOER</name>
<keyword evidence="1" id="KW-1133">Transmembrane helix</keyword>
<organism evidence="2 3">
    <name type="scientific">Rhodococcus erythropolis</name>
    <name type="common">Arthrobacter picolinophilus</name>
    <dbReference type="NCBI Taxonomy" id="1833"/>
    <lineage>
        <taxon>Bacteria</taxon>
        <taxon>Bacillati</taxon>
        <taxon>Actinomycetota</taxon>
        <taxon>Actinomycetes</taxon>
        <taxon>Mycobacteriales</taxon>
        <taxon>Nocardiaceae</taxon>
        <taxon>Rhodococcus</taxon>
        <taxon>Rhodococcus erythropolis group</taxon>
    </lineage>
</organism>
<reference evidence="2 3" key="1">
    <citation type="journal article" date="2017" name="Poromechanics V (2013)">
        <title>Genomic Characterization of the Arsenic-Tolerant Actinobacterium, &lt;i&gt;Rhodococcus erythropolis&lt;/i&gt; S43.</title>
        <authorList>
            <person name="Retamal-Morales G."/>
            <person name="Mehnert M."/>
            <person name="Schwabe R."/>
            <person name="Tischler D."/>
            <person name="Schloemann M."/>
            <person name="Levican G.J."/>
        </authorList>
    </citation>
    <scope>NUCLEOTIDE SEQUENCE [LARGE SCALE GENOMIC DNA]</scope>
    <source>
        <strain evidence="2 3">S43</strain>
    </source>
</reference>
<evidence type="ECO:0000313" key="3">
    <source>
        <dbReference type="Proteomes" id="UP000325576"/>
    </source>
</evidence>
<comment type="caution">
    <text evidence="2">The sequence shown here is derived from an EMBL/GenBank/DDBJ whole genome shotgun (WGS) entry which is preliminary data.</text>
</comment>
<proteinExistence type="predicted"/>
<evidence type="ECO:0000313" key="2">
    <source>
        <dbReference type="EMBL" id="KAB2583257.1"/>
    </source>
</evidence>
<dbReference type="Proteomes" id="UP000325576">
    <property type="component" value="Unassembled WGS sequence"/>
</dbReference>
<accession>A0A1Q4K709</accession>
<feature type="transmembrane region" description="Helical" evidence="1">
    <location>
        <begin position="7"/>
        <end position="26"/>
    </location>
</feature>
<keyword evidence="1" id="KW-0472">Membrane</keyword>